<sequence length="58" mass="6633">MISKKLSTSVPYISSILQSTYAKSYNVIQDQVYGIIKVPQKWLEDIKHVEFNELLASS</sequence>
<organism evidence="1">
    <name type="scientific">marine metagenome</name>
    <dbReference type="NCBI Taxonomy" id="408172"/>
    <lineage>
        <taxon>unclassified sequences</taxon>
        <taxon>metagenomes</taxon>
        <taxon>ecological metagenomes</taxon>
    </lineage>
</organism>
<protein>
    <submittedName>
        <fullName evidence="1">Uncharacterized protein</fullName>
    </submittedName>
</protein>
<dbReference type="AlphaFoldDB" id="A0A382U663"/>
<evidence type="ECO:0000313" key="1">
    <source>
        <dbReference type="EMBL" id="SVD29168.1"/>
    </source>
</evidence>
<feature type="non-terminal residue" evidence="1">
    <location>
        <position position="58"/>
    </location>
</feature>
<reference evidence="1" key="1">
    <citation type="submission" date="2018-05" db="EMBL/GenBank/DDBJ databases">
        <authorList>
            <person name="Lanie J.A."/>
            <person name="Ng W.-L."/>
            <person name="Kazmierczak K.M."/>
            <person name="Andrzejewski T.M."/>
            <person name="Davidsen T.M."/>
            <person name="Wayne K.J."/>
            <person name="Tettelin H."/>
            <person name="Glass J.I."/>
            <person name="Rusch D."/>
            <person name="Podicherti R."/>
            <person name="Tsui H.-C.T."/>
            <person name="Winkler M.E."/>
        </authorList>
    </citation>
    <scope>NUCLEOTIDE SEQUENCE</scope>
</reference>
<accession>A0A382U663</accession>
<proteinExistence type="predicted"/>
<name>A0A382U663_9ZZZZ</name>
<dbReference type="EMBL" id="UINC01141439">
    <property type="protein sequence ID" value="SVD29168.1"/>
    <property type="molecule type" value="Genomic_DNA"/>
</dbReference>
<gene>
    <name evidence="1" type="ORF">METZ01_LOCUS382022</name>
</gene>